<dbReference type="HOGENOM" id="CLU_157044_1_0_3"/>
<accession>A2BWR0</accession>
<reference evidence="2 3" key="1">
    <citation type="journal article" date="2007" name="PLoS Genet.">
        <title>Patterns and implications of gene gain and loss in the evolution of Prochlorococcus.</title>
        <authorList>
            <person name="Kettler G.C."/>
            <person name="Martiny A.C."/>
            <person name="Huang K."/>
            <person name="Zucker J."/>
            <person name="Coleman M.L."/>
            <person name="Rodrigue S."/>
            <person name="Chen F."/>
            <person name="Lapidus A."/>
            <person name="Ferriera S."/>
            <person name="Johnson J."/>
            <person name="Steglich C."/>
            <person name="Church G.M."/>
            <person name="Richardson P."/>
            <person name="Chisholm S.W."/>
        </authorList>
    </citation>
    <scope>NUCLEOTIDE SEQUENCE [LARGE SCALE GENOMIC DNA]</scope>
    <source>
        <strain evidence="2 3">MIT 9515</strain>
    </source>
</reference>
<name>A2BWR0_PROM5</name>
<dbReference type="STRING" id="167542.P9515_10141"/>
<feature type="transmembrane region" description="Helical" evidence="1">
    <location>
        <begin position="73"/>
        <end position="97"/>
    </location>
</feature>
<organism evidence="2 3">
    <name type="scientific">Prochlorococcus marinus (strain MIT 9515)</name>
    <dbReference type="NCBI Taxonomy" id="167542"/>
    <lineage>
        <taxon>Bacteria</taxon>
        <taxon>Bacillati</taxon>
        <taxon>Cyanobacteriota</taxon>
        <taxon>Cyanophyceae</taxon>
        <taxon>Synechococcales</taxon>
        <taxon>Prochlorococcaceae</taxon>
        <taxon>Prochlorococcus</taxon>
    </lineage>
</organism>
<dbReference type="InterPro" id="IPR021434">
    <property type="entry name" value="DUF3082"/>
</dbReference>
<gene>
    <name evidence="2" type="ordered locus">P9515_10141</name>
</gene>
<dbReference type="Pfam" id="PF11282">
    <property type="entry name" value="DUF3082"/>
    <property type="match status" value="1"/>
</dbReference>
<protein>
    <recommendedName>
        <fullName evidence="4">DUF3082 domain-containing protein</fullName>
    </recommendedName>
</protein>
<evidence type="ECO:0000313" key="2">
    <source>
        <dbReference type="EMBL" id="ABM72221.1"/>
    </source>
</evidence>
<evidence type="ECO:0000313" key="3">
    <source>
        <dbReference type="Proteomes" id="UP000001589"/>
    </source>
</evidence>
<proteinExistence type="predicted"/>
<dbReference type="RefSeq" id="WP_011820322.1">
    <property type="nucleotide sequence ID" value="NC_008817.1"/>
</dbReference>
<dbReference type="OrthoDB" id="561073at2"/>
<sequence>MNNEKSSNINDVIKNQNIPEKGPLSFITGSLTSFLLCLFFYFISNKIAIYFAIHKPSNTSEIVQSISSSINTLIIGLSFLLTFSFAFIGLGLFIVFIRSFLVKKK</sequence>
<feature type="transmembrane region" description="Helical" evidence="1">
    <location>
        <begin position="31"/>
        <end position="53"/>
    </location>
</feature>
<dbReference type="Proteomes" id="UP000001589">
    <property type="component" value="Chromosome"/>
</dbReference>
<keyword evidence="1" id="KW-0472">Membrane</keyword>
<evidence type="ECO:0008006" key="4">
    <source>
        <dbReference type="Google" id="ProtNLM"/>
    </source>
</evidence>
<dbReference type="EMBL" id="CP000552">
    <property type="protein sequence ID" value="ABM72221.1"/>
    <property type="molecule type" value="Genomic_DNA"/>
</dbReference>
<keyword evidence="1" id="KW-1133">Transmembrane helix</keyword>
<dbReference type="GeneID" id="60201565"/>
<dbReference type="KEGG" id="pmc:P9515_10141"/>
<dbReference type="AlphaFoldDB" id="A2BWR0"/>
<keyword evidence="1" id="KW-0812">Transmembrane</keyword>
<evidence type="ECO:0000256" key="1">
    <source>
        <dbReference type="SAM" id="Phobius"/>
    </source>
</evidence>